<dbReference type="GeneID" id="116298619"/>
<dbReference type="Proteomes" id="UP000515163">
    <property type="component" value="Unplaced"/>
</dbReference>
<feature type="region of interest" description="Disordered" evidence="7">
    <location>
        <begin position="67"/>
        <end position="86"/>
    </location>
</feature>
<evidence type="ECO:0000256" key="6">
    <source>
        <dbReference type="ARBA" id="ARBA00041160"/>
    </source>
</evidence>
<evidence type="ECO:0000259" key="8">
    <source>
        <dbReference type="Pfam" id="PF10629"/>
    </source>
</evidence>
<keyword evidence="2" id="KW-0963">Cytoplasm</keyword>
<evidence type="ECO:0000256" key="7">
    <source>
        <dbReference type="SAM" id="MobiDB-lite"/>
    </source>
</evidence>
<evidence type="ECO:0000256" key="3">
    <source>
        <dbReference type="ARBA" id="ARBA00023212"/>
    </source>
</evidence>
<keyword evidence="9" id="KW-1185">Reference proteome</keyword>
<evidence type="ECO:0000313" key="9">
    <source>
        <dbReference type="Proteomes" id="UP000515163"/>
    </source>
</evidence>
<organism evidence="9 10">
    <name type="scientific">Actinia tenebrosa</name>
    <name type="common">Australian red waratah sea anemone</name>
    <dbReference type="NCBI Taxonomy" id="6105"/>
    <lineage>
        <taxon>Eukaryota</taxon>
        <taxon>Metazoa</taxon>
        <taxon>Cnidaria</taxon>
        <taxon>Anthozoa</taxon>
        <taxon>Hexacorallia</taxon>
        <taxon>Actiniaria</taxon>
        <taxon>Actiniidae</taxon>
        <taxon>Actinia</taxon>
    </lineage>
</organism>
<reference evidence="10" key="1">
    <citation type="submission" date="2025-08" db="UniProtKB">
        <authorList>
            <consortium name="RefSeq"/>
        </authorList>
    </citation>
    <scope>IDENTIFICATION</scope>
    <source>
        <tissue evidence="10">Tentacle</tissue>
    </source>
</reference>
<dbReference type="OrthoDB" id="8181742at2759"/>
<evidence type="ECO:0000313" key="10">
    <source>
        <dbReference type="RefSeq" id="XP_031563002.1"/>
    </source>
</evidence>
<evidence type="ECO:0000256" key="4">
    <source>
        <dbReference type="ARBA" id="ARBA00023273"/>
    </source>
</evidence>
<accession>A0A6P8IBS0</accession>
<name>A0A6P8IBS0_ACTTE</name>
<proteinExistence type="inferred from homology"/>
<protein>
    <recommendedName>
        <fullName evidence="6">Ciliary microtubule inner protein 2C</fullName>
    </recommendedName>
</protein>
<feature type="domain" description="Ciliary microtubule inner protein 2A-C-like" evidence="8">
    <location>
        <begin position="19"/>
        <end position="92"/>
    </location>
</feature>
<evidence type="ECO:0000256" key="1">
    <source>
        <dbReference type="ARBA" id="ARBA00004430"/>
    </source>
</evidence>
<dbReference type="InterPro" id="IPR052329">
    <property type="entry name" value="CIMIP2C"/>
</dbReference>
<sequence length="198" mass="23731">MANHVMPKFSTWTKETYIEPVNMTGHRYYSPNHFPSFGHTYDHGVGREKWFHDYRRSTVAEKTLRNGQLSMNPPPIRPTTFSDSPDRVLGARKLRREAILNRPNYHLVNRIPDRERDRAQIGSMVYEHRQQYRDESQTLYEHTVPFFHYPTEAQDQFLPRERSSRNYVGNYPTSRTAALEYTYDKERGPKHYQLWHKV</sequence>
<gene>
    <name evidence="10" type="primary">LOC116298619</name>
</gene>
<evidence type="ECO:0000256" key="5">
    <source>
        <dbReference type="ARBA" id="ARBA00035661"/>
    </source>
</evidence>
<dbReference type="Pfam" id="PF10629">
    <property type="entry name" value="CMI2B-like"/>
    <property type="match status" value="1"/>
</dbReference>
<comment type="similarity">
    <text evidence="5">Belongs to the CIMIP2 family.</text>
</comment>
<dbReference type="AlphaFoldDB" id="A0A6P8IBS0"/>
<dbReference type="InterPro" id="IPR018902">
    <property type="entry name" value="CMI2A-C-like_dom"/>
</dbReference>
<keyword evidence="4" id="KW-0966">Cell projection</keyword>
<dbReference type="GO" id="GO:0005930">
    <property type="term" value="C:axoneme"/>
    <property type="evidence" value="ECO:0007669"/>
    <property type="project" value="UniProtKB-SubCell"/>
</dbReference>
<keyword evidence="3" id="KW-0206">Cytoskeleton</keyword>
<dbReference type="KEGG" id="aten:116298619"/>
<evidence type="ECO:0000256" key="2">
    <source>
        <dbReference type="ARBA" id="ARBA00022490"/>
    </source>
</evidence>
<dbReference type="PANTHER" id="PTHR34924">
    <property type="entry name" value="UPF0573 PROTEIN C2ORF70"/>
    <property type="match status" value="1"/>
</dbReference>
<dbReference type="GO" id="GO:0015630">
    <property type="term" value="C:microtubule cytoskeleton"/>
    <property type="evidence" value="ECO:0007669"/>
    <property type="project" value="UniProtKB-ARBA"/>
</dbReference>
<dbReference type="InParanoid" id="A0A6P8IBS0"/>
<dbReference type="RefSeq" id="XP_031563002.1">
    <property type="nucleotide sequence ID" value="XM_031707142.1"/>
</dbReference>
<comment type="subcellular location">
    <subcellularLocation>
        <location evidence="1">Cytoplasm</location>
        <location evidence="1">Cytoskeleton</location>
        <location evidence="1">Cilium axoneme</location>
    </subcellularLocation>
</comment>
<dbReference type="PANTHER" id="PTHR34924:SF1">
    <property type="entry name" value="PROTEIN FAM166C"/>
    <property type="match status" value="1"/>
</dbReference>